<gene>
    <name evidence="1" type="ORF">BS47DRAFT_1347229</name>
</gene>
<dbReference type="Proteomes" id="UP000886523">
    <property type="component" value="Unassembled WGS sequence"/>
</dbReference>
<proteinExistence type="predicted"/>
<organism evidence="1 2">
    <name type="scientific">Hydnum rufescens UP504</name>
    <dbReference type="NCBI Taxonomy" id="1448309"/>
    <lineage>
        <taxon>Eukaryota</taxon>
        <taxon>Fungi</taxon>
        <taxon>Dikarya</taxon>
        <taxon>Basidiomycota</taxon>
        <taxon>Agaricomycotina</taxon>
        <taxon>Agaricomycetes</taxon>
        <taxon>Cantharellales</taxon>
        <taxon>Hydnaceae</taxon>
        <taxon>Hydnum</taxon>
    </lineage>
</organism>
<sequence length="90" mass="10009">MVCTDSPCATLDVTVDRKIFSTAVLDAEEAIGSIIRPWLGVYHLGTAWPTNNMMSNCHDHPPYYCSLRWDPWQCQALTLKTSSEGYGLSA</sequence>
<name>A0A9P6AS70_9AGAM</name>
<protein>
    <submittedName>
        <fullName evidence="1">Uncharacterized protein</fullName>
    </submittedName>
</protein>
<comment type="caution">
    <text evidence="1">The sequence shown here is derived from an EMBL/GenBank/DDBJ whole genome shotgun (WGS) entry which is preliminary data.</text>
</comment>
<evidence type="ECO:0000313" key="2">
    <source>
        <dbReference type="Proteomes" id="UP000886523"/>
    </source>
</evidence>
<evidence type="ECO:0000313" key="1">
    <source>
        <dbReference type="EMBL" id="KAF9511069.1"/>
    </source>
</evidence>
<keyword evidence="2" id="KW-1185">Reference proteome</keyword>
<reference evidence="1" key="1">
    <citation type="journal article" date="2020" name="Nat. Commun.">
        <title>Large-scale genome sequencing of mycorrhizal fungi provides insights into the early evolution of symbiotic traits.</title>
        <authorList>
            <person name="Miyauchi S."/>
            <person name="Kiss E."/>
            <person name="Kuo A."/>
            <person name="Drula E."/>
            <person name="Kohler A."/>
            <person name="Sanchez-Garcia M."/>
            <person name="Morin E."/>
            <person name="Andreopoulos B."/>
            <person name="Barry K.W."/>
            <person name="Bonito G."/>
            <person name="Buee M."/>
            <person name="Carver A."/>
            <person name="Chen C."/>
            <person name="Cichocki N."/>
            <person name="Clum A."/>
            <person name="Culley D."/>
            <person name="Crous P.W."/>
            <person name="Fauchery L."/>
            <person name="Girlanda M."/>
            <person name="Hayes R.D."/>
            <person name="Keri Z."/>
            <person name="LaButti K."/>
            <person name="Lipzen A."/>
            <person name="Lombard V."/>
            <person name="Magnuson J."/>
            <person name="Maillard F."/>
            <person name="Murat C."/>
            <person name="Nolan M."/>
            <person name="Ohm R.A."/>
            <person name="Pangilinan J."/>
            <person name="Pereira M.F."/>
            <person name="Perotto S."/>
            <person name="Peter M."/>
            <person name="Pfister S."/>
            <person name="Riley R."/>
            <person name="Sitrit Y."/>
            <person name="Stielow J.B."/>
            <person name="Szollosi G."/>
            <person name="Zifcakova L."/>
            <person name="Stursova M."/>
            <person name="Spatafora J.W."/>
            <person name="Tedersoo L."/>
            <person name="Vaario L.M."/>
            <person name="Yamada A."/>
            <person name="Yan M."/>
            <person name="Wang P."/>
            <person name="Xu J."/>
            <person name="Bruns T."/>
            <person name="Baldrian P."/>
            <person name="Vilgalys R."/>
            <person name="Dunand C."/>
            <person name="Henrissat B."/>
            <person name="Grigoriev I.V."/>
            <person name="Hibbett D."/>
            <person name="Nagy L.G."/>
            <person name="Martin F.M."/>
        </authorList>
    </citation>
    <scope>NUCLEOTIDE SEQUENCE</scope>
    <source>
        <strain evidence="1">UP504</strain>
    </source>
</reference>
<dbReference type="AlphaFoldDB" id="A0A9P6AS70"/>
<dbReference type="EMBL" id="MU129006">
    <property type="protein sequence ID" value="KAF9511069.1"/>
    <property type="molecule type" value="Genomic_DNA"/>
</dbReference>
<accession>A0A9P6AS70</accession>